<dbReference type="Proteomes" id="UP000012073">
    <property type="component" value="Unassembled WGS sequence"/>
</dbReference>
<accession>R7Q3H7</accession>
<dbReference type="AlphaFoldDB" id="R7Q3H7"/>
<dbReference type="EMBL" id="HG001495">
    <property type="protein sequence ID" value="CDF32443.1"/>
    <property type="molecule type" value="Genomic_DNA"/>
</dbReference>
<dbReference type="KEGG" id="ccp:CHC_T00008118001"/>
<dbReference type="GeneID" id="17319819"/>
<proteinExistence type="predicted"/>
<reference evidence="2" key="1">
    <citation type="journal article" date="2013" name="Proc. Natl. Acad. Sci. U.S.A.">
        <title>Genome structure and metabolic features in the red seaweed Chondrus crispus shed light on evolution of the Archaeplastida.</title>
        <authorList>
            <person name="Collen J."/>
            <person name="Porcel B."/>
            <person name="Carre W."/>
            <person name="Ball S.G."/>
            <person name="Chaparro C."/>
            <person name="Tonon T."/>
            <person name="Barbeyron T."/>
            <person name="Michel G."/>
            <person name="Noel B."/>
            <person name="Valentin K."/>
            <person name="Elias M."/>
            <person name="Artiguenave F."/>
            <person name="Arun A."/>
            <person name="Aury J.M."/>
            <person name="Barbosa-Neto J.F."/>
            <person name="Bothwell J.H."/>
            <person name="Bouget F.Y."/>
            <person name="Brillet L."/>
            <person name="Cabello-Hurtado F."/>
            <person name="Capella-Gutierrez S."/>
            <person name="Charrier B."/>
            <person name="Cladiere L."/>
            <person name="Cock J.M."/>
            <person name="Coelho S.M."/>
            <person name="Colleoni C."/>
            <person name="Czjzek M."/>
            <person name="Da Silva C."/>
            <person name="Delage L."/>
            <person name="Denoeud F."/>
            <person name="Deschamps P."/>
            <person name="Dittami S.M."/>
            <person name="Gabaldon T."/>
            <person name="Gachon C.M."/>
            <person name="Groisillier A."/>
            <person name="Herve C."/>
            <person name="Jabbari K."/>
            <person name="Katinka M."/>
            <person name="Kloareg B."/>
            <person name="Kowalczyk N."/>
            <person name="Labadie K."/>
            <person name="Leblanc C."/>
            <person name="Lopez P.J."/>
            <person name="McLachlan D.H."/>
            <person name="Meslet-Cladiere L."/>
            <person name="Moustafa A."/>
            <person name="Nehr Z."/>
            <person name="Nyvall Collen P."/>
            <person name="Panaud O."/>
            <person name="Partensky F."/>
            <person name="Poulain J."/>
            <person name="Rensing S.A."/>
            <person name="Rousvoal S."/>
            <person name="Samson G."/>
            <person name="Symeonidi A."/>
            <person name="Weissenbach J."/>
            <person name="Zambounis A."/>
            <person name="Wincker P."/>
            <person name="Boyen C."/>
        </authorList>
    </citation>
    <scope>NUCLEOTIDE SEQUENCE [LARGE SCALE GENOMIC DNA]</scope>
    <source>
        <strain evidence="2">cv. Stackhouse</strain>
    </source>
</reference>
<keyword evidence="2" id="KW-1185">Reference proteome</keyword>
<organism evidence="1 2">
    <name type="scientific">Chondrus crispus</name>
    <name type="common">Carrageen Irish moss</name>
    <name type="synonym">Polymorpha crispa</name>
    <dbReference type="NCBI Taxonomy" id="2769"/>
    <lineage>
        <taxon>Eukaryota</taxon>
        <taxon>Rhodophyta</taxon>
        <taxon>Florideophyceae</taxon>
        <taxon>Rhodymeniophycidae</taxon>
        <taxon>Gigartinales</taxon>
        <taxon>Gigartinaceae</taxon>
        <taxon>Chondrus</taxon>
    </lineage>
</organism>
<gene>
    <name evidence="1" type="ORF">CHC_T00008118001</name>
</gene>
<dbReference type="RefSeq" id="XP_005712108.1">
    <property type="nucleotide sequence ID" value="XM_005712051.1"/>
</dbReference>
<protein>
    <submittedName>
        <fullName evidence="1">Uncharacterized protein</fullName>
    </submittedName>
</protein>
<evidence type="ECO:0000313" key="1">
    <source>
        <dbReference type="EMBL" id="CDF32443.1"/>
    </source>
</evidence>
<evidence type="ECO:0000313" key="2">
    <source>
        <dbReference type="Proteomes" id="UP000012073"/>
    </source>
</evidence>
<sequence>MLRHTLRVCLDMPHFAAVCFAQRSDLACYEWLLRFNLCV</sequence>
<dbReference type="Gramene" id="CDF32443">
    <property type="protein sequence ID" value="CDF32443"/>
    <property type="gene ID" value="CHC_T00008118001"/>
</dbReference>
<name>R7Q3H7_CHOCR</name>